<organism evidence="3 4">
    <name type="scientific">Pseudomonas serbiensis</name>
    <dbReference type="NCBI Taxonomy" id="3064350"/>
    <lineage>
        <taxon>Bacteria</taxon>
        <taxon>Pseudomonadati</taxon>
        <taxon>Pseudomonadota</taxon>
        <taxon>Gammaproteobacteria</taxon>
        <taxon>Pseudomonadales</taxon>
        <taxon>Pseudomonadaceae</taxon>
        <taxon>Pseudomonas</taxon>
    </lineage>
</organism>
<dbReference type="EMBL" id="JAUQOO010000010">
    <property type="protein sequence ID" value="MDO7928048.1"/>
    <property type="molecule type" value="Genomic_DNA"/>
</dbReference>
<evidence type="ECO:0000313" key="4">
    <source>
        <dbReference type="Proteomes" id="UP001223016"/>
    </source>
</evidence>
<gene>
    <name evidence="3" type="ORF">Q6A51_14730</name>
</gene>
<dbReference type="PANTHER" id="PTHR21064:SF6">
    <property type="entry name" value="AMINOGLYCOSIDE PHOSPHOTRANSFERASE DOMAIN-CONTAINING PROTEIN"/>
    <property type="match status" value="1"/>
</dbReference>
<dbReference type="RefSeq" id="WP_304575111.1">
    <property type="nucleotide sequence ID" value="NZ_JAUQOO010000010.1"/>
</dbReference>
<comment type="caution">
    <text evidence="3">The sequence shown here is derived from an EMBL/GenBank/DDBJ whole genome shotgun (WGS) entry which is preliminary data.</text>
</comment>
<dbReference type="InterPro" id="IPR050249">
    <property type="entry name" value="Pseudomonas-type_ThrB"/>
</dbReference>
<dbReference type="Gene3D" id="3.90.1200.10">
    <property type="match status" value="1"/>
</dbReference>
<comment type="similarity">
    <text evidence="1">Belongs to the pseudomonas-type ThrB family.</text>
</comment>
<sequence length="384" mass="41877">MAAERLSAHGLGLEPVEADWPVISAESVEQLLRRYPEVGALQALTWHSPRPFSAACLVNTSTGSVFVKRHHRSVREPAWLAEEHRFIAHLRQNGVQVAEVLADEQGDTAIAIGEWTYEVHALAAGQDLYRDALSWTPFQDVRHAWAAGQTLARLHEAATGYSAPPRQAAVLLANFRLFSQPDPIAAIEAASAADPALAAYLSQRDWRNDLTALHVPFHRALYPLLAEQPPLWTHNDLHASNLLWSAGSGAAQVASVLDFGLADLTFALFDLATTLERNCIAWLELENGVREVVHLESVDAILAGYQSVKPLSARDFQTLAALLPLVHADFALSEIAYYQGVVGSVANANIAYDAYLIGHTRWFAGAEGQRLLAHLNSFAGSVQP</sequence>
<dbReference type="SUPFAM" id="SSF56112">
    <property type="entry name" value="Protein kinase-like (PK-like)"/>
    <property type="match status" value="1"/>
</dbReference>
<evidence type="ECO:0000259" key="2">
    <source>
        <dbReference type="Pfam" id="PF01636"/>
    </source>
</evidence>
<dbReference type="InterPro" id="IPR011009">
    <property type="entry name" value="Kinase-like_dom_sf"/>
</dbReference>
<feature type="domain" description="Aminoglycoside phosphotransferase" evidence="2">
    <location>
        <begin position="56"/>
        <end position="284"/>
    </location>
</feature>
<dbReference type="Proteomes" id="UP001223016">
    <property type="component" value="Unassembled WGS sequence"/>
</dbReference>
<protein>
    <submittedName>
        <fullName evidence="3">Phosphotransferase</fullName>
    </submittedName>
</protein>
<accession>A0ABT9CRC7</accession>
<keyword evidence="4" id="KW-1185">Reference proteome</keyword>
<evidence type="ECO:0000256" key="1">
    <source>
        <dbReference type="ARBA" id="ARBA00038240"/>
    </source>
</evidence>
<reference evidence="3 4" key="1">
    <citation type="submission" date="2023-07" db="EMBL/GenBank/DDBJ databases">
        <title>Identification of four novel Pseudomonas species associated with bacterial leaf spot of cucurbits.</title>
        <authorList>
            <person name="Fullem K.R."/>
        </authorList>
    </citation>
    <scope>NUCLEOTIDE SEQUENCE [LARGE SCALE GENOMIC DNA]</scope>
    <source>
        <strain evidence="3 4">KFB 138</strain>
    </source>
</reference>
<name>A0ABT9CRC7_9PSED</name>
<dbReference type="Pfam" id="PF01636">
    <property type="entry name" value="APH"/>
    <property type="match status" value="1"/>
</dbReference>
<dbReference type="InterPro" id="IPR002575">
    <property type="entry name" value="Aminoglycoside_PTrfase"/>
</dbReference>
<proteinExistence type="inferred from homology"/>
<evidence type="ECO:0000313" key="3">
    <source>
        <dbReference type="EMBL" id="MDO7928048.1"/>
    </source>
</evidence>
<dbReference type="PANTHER" id="PTHR21064">
    <property type="entry name" value="AMINOGLYCOSIDE PHOSPHOTRANSFERASE DOMAIN-CONTAINING PROTEIN-RELATED"/>
    <property type="match status" value="1"/>
</dbReference>